<proteinExistence type="inferred from homology"/>
<protein>
    <submittedName>
        <fullName evidence="4">TPR-like protein</fullName>
    </submittedName>
</protein>
<name>A0A316ZLT7_9BASI</name>
<dbReference type="PANTHER" id="PTHR12558:SF13">
    <property type="entry name" value="CELL DIVISION CYCLE PROTEIN 27 HOMOLOG"/>
    <property type="match status" value="1"/>
</dbReference>
<dbReference type="SMART" id="SM00028">
    <property type="entry name" value="TPR"/>
    <property type="match status" value="5"/>
</dbReference>
<dbReference type="GO" id="GO:0005680">
    <property type="term" value="C:anaphase-promoting complex"/>
    <property type="evidence" value="ECO:0007669"/>
    <property type="project" value="UniProtKB-ARBA"/>
</dbReference>
<dbReference type="Gene3D" id="1.25.40.10">
    <property type="entry name" value="Tetratricopeptide repeat domain"/>
    <property type="match status" value="4"/>
</dbReference>
<dbReference type="PANTHER" id="PTHR12558">
    <property type="entry name" value="CELL DIVISION CYCLE 16,23,27"/>
    <property type="match status" value="1"/>
</dbReference>
<evidence type="ECO:0000313" key="4">
    <source>
        <dbReference type="EMBL" id="PWO01304.1"/>
    </source>
</evidence>
<feature type="compositionally biased region" description="Pro residues" evidence="3">
    <location>
        <begin position="564"/>
        <end position="573"/>
    </location>
</feature>
<accession>A0A316ZLT7</accession>
<comment type="similarity">
    <text evidence="2">Belongs to the APC3/CDC27 family.</text>
</comment>
<dbReference type="SUPFAM" id="SSF48452">
    <property type="entry name" value="TPR-like"/>
    <property type="match status" value="1"/>
</dbReference>
<feature type="region of interest" description="Disordered" evidence="3">
    <location>
        <begin position="522"/>
        <end position="633"/>
    </location>
</feature>
<feature type="compositionally biased region" description="Basic and acidic residues" evidence="3">
    <location>
        <begin position="1075"/>
        <end position="1088"/>
    </location>
</feature>
<feature type="compositionally biased region" description="Low complexity" evidence="3">
    <location>
        <begin position="537"/>
        <end position="553"/>
    </location>
</feature>
<dbReference type="GO" id="GO:0007091">
    <property type="term" value="P:metaphase/anaphase transition of mitotic cell cycle"/>
    <property type="evidence" value="ECO:0007669"/>
    <property type="project" value="TreeGrafter"/>
</dbReference>
<dbReference type="STRING" id="58919.A0A316ZLT7"/>
<keyword evidence="1" id="KW-0802">TPR repeat</keyword>
<dbReference type="EMBL" id="KZ819283">
    <property type="protein sequence ID" value="PWO01304.1"/>
    <property type="molecule type" value="Genomic_DNA"/>
</dbReference>
<feature type="compositionally biased region" description="Low complexity" evidence="3">
    <location>
        <begin position="574"/>
        <end position="630"/>
    </location>
</feature>
<dbReference type="GO" id="GO:0031145">
    <property type="term" value="P:anaphase-promoting complex-dependent catabolic process"/>
    <property type="evidence" value="ECO:0007669"/>
    <property type="project" value="TreeGrafter"/>
</dbReference>
<dbReference type="InterPro" id="IPR019734">
    <property type="entry name" value="TPR_rpt"/>
</dbReference>
<evidence type="ECO:0000313" key="5">
    <source>
        <dbReference type="Proteomes" id="UP000245946"/>
    </source>
</evidence>
<dbReference type="GO" id="GO:0016567">
    <property type="term" value="P:protein ubiquitination"/>
    <property type="evidence" value="ECO:0007669"/>
    <property type="project" value="TreeGrafter"/>
</dbReference>
<dbReference type="Proteomes" id="UP000245946">
    <property type="component" value="Unassembled WGS sequence"/>
</dbReference>
<dbReference type="GeneID" id="37268882"/>
<feature type="region of interest" description="Disordered" evidence="3">
    <location>
        <begin position="1"/>
        <end position="113"/>
    </location>
</feature>
<reference evidence="4 5" key="1">
    <citation type="journal article" date="2018" name="Mol. Biol. Evol.">
        <title>Broad Genomic Sampling Reveals a Smut Pathogenic Ancestry of the Fungal Clade Ustilaginomycotina.</title>
        <authorList>
            <person name="Kijpornyongpan T."/>
            <person name="Mondo S.J."/>
            <person name="Barry K."/>
            <person name="Sandor L."/>
            <person name="Lee J."/>
            <person name="Lipzen A."/>
            <person name="Pangilinan J."/>
            <person name="LaButti K."/>
            <person name="Hainaut M."/>
            <person name="Henrissat B."/>
            <person name="Grigoriev I.V."/>
            <person name="Spatafora J.W."/>
            <person name="Aime M.C."/>
        </authorList>
    </citation>
    <scope>NUCLEOTIDE SEQUENCE [LARGE SCALE GENOMIC DNA]</scope>
    <source>
        <strain evidence="4 5">MCA 4186</strain>
    </source>
</reference>
<feature type="region of interest" description="Disordered" evidence="3">
    <location>
        <begin position="273"/>
        <end position="299"/>
    </location>
</feature>
<dbReference type="GO" id="GO:0005737">
    <property type="term" value="C:cytoplasm"/>
    <property type="evidence" value="ECO:0007669"/>
    <property type="project" value="TreeGrafter"/>
</dbReference>
<evidence type="ECO:0000256" key="2">
    <source>
        <dbReference type="ARBA" id="ARBA00038210"/>
    </source>
</evidence>
<feature type="compositionally biased region" description="Low complexity" evidence="3">
    <location>
        <begin position="1"/>
        <end position="74"/>
    </location>
</feature>
<evidence type="ECO:0000256" key="3">
    <source>
        <dbReference type="SAM" id="MobiDB-lite"/>
    </source>
</evidence>
<dbReference type="InterPro" id="IPR011990">
    <property type="entry name" value="TPR-like_helical_dom_sf"/>
</dbReference>
<dbReference type="OrthoDB" id="10248520at2759"/>
<feature type="compositionally biased region" description="Low complexity" evidence="3">
    <location>
        <begin position="93"/>
        <end position="104"/>
    </location>
</feature>
<feature type="region of interest" description="Disordered" evidence="3">
    <location>
        <begin position="1071"/>
        <end position="1134"/>
    </location>
</feature>
<dbReference type="AlphaFoldDB" id="A0A316ZLT7"/>
<feature type="compositionally biased region" description="Low complexity" evidence="3">
    <location>
        <begin position="427"/>
        <end position="464"/>
    </location>
</feature>
<organism evidence="4 5">
    <name type="scientific">Tilletiopsis washingtonensis</name>
    <dbReference type="NCBI Taxonomy" id="58919"/>
    <lineage>
        <taxon>Eukaryota</taxon>
        <taxon>Fungi</taxon>
        <taxon>Dikarya</taxon>
        <taxon>Basidiomycota</taxon>
        <taxon>Ustilaginomycotina</taxon>
        <taxon>Exobasidiomycetes</taxon>
        <taxon>Entylomatales</taxon>
        <taxon>Entylomatales incertae sedis</taxon>
        <taxon>Tilletiopsis</taxon>
    </lineage>
</organism>
<evidence type="ECO:0000256" key="1">
    <source>
        <dbReference type="ARBA" id="ARBA00022803"/>
    </source>
</evidence>
<feature type="compositionally biased region" description="Acidic residues" evidence="3">
    <location>
        <begin position="1099"/>
        <end position="1115"/>
    </location>
</feature>
<feature type="compositionally biased region" description="Low complexity" evidence="3">
    <location>
        <begin position="286"/>
        <end position="299"/>
    </location>
</feature>
<dbReference type="RefSeq" id="XP_025601582.1">
    <property type="nucleotide sequence ID" value="XM_025741338.1"/>
</dbReference>
<sequence>MSARPAAAASAVAGPSSSQASAAAAAAAARRAGGASTARSQPSGSAPHASASAASASHAGAASHASQSQQAQASYAMHGLSQPSGTADAVAPSRSSGHSSGGTSLALPRPPTTAMAPSLPDYAHLSTLDAASLVANVLAFNGLTPAFPSVSSPASASQPDVLARLLSLSLSFSSLSPPDHLSSALYAFLALSLSPHSLRARTLLAEAHLASTLPFPLDAPPLSARAGAHAAIELLTAGPASVFRDAQAATLYARACGVLGRYEEASAALRWTADASSSSDDDDDASTTPPASASSSTAAAALPHLPGEAVRAQAHAQAQLGTLAYKSGKHEEAARLFAAAGVDAWNWRAWCGRCDIATDPPAHHVFSGSLSAHNAQAFFPALLLQRLAHAGIAVAAQGALSWAPGRAPGEEELRAGSKGGAEESSETTQRAPRSARPPSANSASTTTTTTRNTSAASAALARVPPHVRPGTRAVAPSAALSAGTKRLRGVGAAAGAEGAAAGAGATRAASTVTSVAARGRAAPARQGLASGRTNEQAAAVRPASAASAASARSGAGGDEEKVTIPPPLPPLPPSSAASSTRRTTRAASSTAAANRTRTTVRTAALPRTTTTAAASTTSSRGAPSSSVASTVGAAPRVRKVIETSSASSDDAPLGRRAASDAQRLREAIALCVDEAALAASTAAAHWSAVDCEIVDVLRTIGEAYGALRRHLGRKATWLLRPMGGENTTAWKDEGDRRRGGLAAYLRDTPTIRVLLAVAAREMGRYKEAETHFLFARRGDASMMAQMDVYSIVLFHLAREVSLSKLAMELSLLDADAPQTHIAIGNAFALQREHAAALRAFRRAALAAPEYAYAYALAGHEAKALAQHAKAAAFFRAALRADQRCWIAWAGLADVYCSAEQLDLAEYHWRMALAINSDNAVLWDLYGRCQEARKIFDEARRAYTRALAIDEDSSMTRLKLAQLYAQLNEPFVAHQQLLLVLSQAPDEALVHLELAKSFMRLGGGRFSGVSLPSQTDGLPASVSVRARGEPIAPHSQHASIAHHLCAAVHLAPQLARVVRAMGEGPRGALRGAAAKAAEEVDETYRRSADESEEGAMWNDEASEERDEEMSEDEEAQEWSASLPQPHVGDEMDTSL</sequence>
<dbReference type="GO" id="GO:0051301">
    <property type="term" value="P:cell division"/>
    <property type="evidence" value="ECO:0007669"/>
    <property type="project" value="TreeGrafter"/>
</dbReference>
<feature type="region of interest" description="Disordered" evidence="3">
    <location>
        <begin position="406"/>
        <end position="479"/>
    </location>
</feature>
<keyword evidence="5" id="KW-1185">Reference proteome</keyword>
<gene>
    <name evidence="4" type="ORF">FA09DRAFT_327252</name>
</gene>